<keyword evidence="2" id="KW-0698">rRNA processing</keyword>
<protein>
    <recommendedName>
        <fullName evidence="6">rRNA methyltransferase 2, mitochondrial</fullName>
    </recommendedName>
</protein>
<feature type="region of interest" description="Disordered" evidence="7">
    <location>
        <begin position="257"/>
        <end position="298"/>
    </location>
</feature>
<gene>
    <name evidence="9" type="ORF">PMAA_028480</name>
</gene>
<dbReference type="PhylomeDB" id="B6Q362"/>
<dbReference type="PANTHER" id="PTHR10920">
    <property type="entry name" value="RIBOSOMAL RNA METHYLTRANSFERASE"/>
    <property type="match status" value="1"/>
</dbReference>
<feature type="region of interest" description="Disordered" evidence="7">
    <location>
        <begin position="673"/>
        <end position="720"/>
    </location>
</feature>
<dbReference type="GO" id="GO:0051301">
    <property type="term" value="P:cell division"/>
    <property type="evidence" value="ECO:0007669"/>
    <property type="project" value="UniProtKB-KW"/>
</dbReference>
<evidence type="ECO:0000259" key="8">
    <source>
        <dbReference type="Pfam" id="PF01728"/>
    </source>
</evidence>
<dbReference type="Pfam" id="PF01728">
    <property type="entry name" value="FtsJ"/>
    <property type="match status" value="1"/>
</dbReference>
<dbReference type="OrthoDB" id="20105at2759"/>
<name>B6Q362_TALMQ</name>
<keyword evidence="5" id="KW-0949">S-adenosyl-L-methionine</keyword>
<feature type="region of interest" description="Disordered" evidence="7">
    <location>
        <begin position="333"/>
        <end position="403"/>
    </location>
</feature>
<dbReference type="VEuPathDB" id="FungiDB:PMAA_028480"/>
<feature type="domain" description="Ribosomal RNA methyltransferase FtsJ" evidence="8">
    <location>
        <begin position="589"/>
        <end position="832"/>
    </location>
</feature>
<evidence type="ECO:0000256" key="2">
    <source>
        <dbReference type="ARBA" id="ARBA00022552"/>
    </source>
</evidence>
<dbReference type="Gene3D" id="3.40.50.150">
    <property type="entry name" value="Vaccinia Virus protein VP39"/>
    <property type="match status" value="1"/>
</dbReference>
<dbReference type="SUPFAM" id="SSF53335">
    <property type="entry name" value="S-adenosyl-L-methionine-dependent methyltransferases"/>
    <property type="match status" value="1"/>
</dbReference>
<keyword evidence="9" id="KW-0132">Cell division</keyword>
<feature type="compositionally biased region" description="Basic and acidic residues" evidence="7">
    <location>
        <begin position="346"/>
        <end position="356"/>
    </location>
</feature>
<evidence type="ECO:0000256" key="7">
    <source>
        <dbReference type="SAM" id="MobiDB-lite"/>
    </source>
</evidence>
<organism evidence="9 10">
    <name type="scientific">Talaromyces marneffei (strain ATCC 18224 / CBS 334.59 / QM 7333)</name>
    <name type="common">Penicillium marneffei</name>
    <dbReference type="NCBI Taxonomy" id="441960"/>
    <lineage>
        <taxon>Eukaryota</taxon>
        <taxon>Fungi</taxon>
        <taxon>Dikarya</taxon>
        <taxon>Ascomycota</taxon>
        <taxon>Pezizomycotina</taxon>
        <taxon>Eurotiomycetes</taxon>
        <taxon>Eurotiomycetidae</taxon>
        <taxon>Eurotiales</taxon>
        <taxon>Trichocomaceae</taxon>
        <taxon>Talaromyces</taxon>
        <taxon>Talaromyces sect. Talaromyces</taxon>
    </lineage>
</organism>
<evidence type="ECO:0000313" key="10">
    <source>
        <dbReference type="Proteomes" id="UP000001294"/>
    </source>
</evidence>
<evidence type="ECO:0000256" key="1">
    <source>
        <dbReference type="ARBA" id="ARBA00009258"/>
    </source>
</evidence>
<evidence type="ECO:0000256" key="5">
    <source>
        <dbReference type="ARBA" id="ARBA00022691"/>
    </source>
</evidence>
<evidence type="ECO:0000256" key="4">
    <source>
        <dbReference type="ARBA" id="ARBA00022679"/>
    </source>
</evidence>
<dbReference type="InterPro" id="IPR015507">
    <property type="entry name" value="rRNA-MeTfrase_E"/>
</dbReference>
<keyword evidence="4" id="KW-0808">Transferase</keyword>
<evidence type="ECO:0000313" key="9">
    <source>
        <dbReference type="EMBL" id="EEA28026.1"/>
    </source>
</evidence>
<sequence>MTASCQKDLCPVREYELSLNSAQLEIVYEKSLARLDSLMAYEETRISRVDYIILDADHDVLQSKSERSEYDIEQLLQAERALKQQLLRAQGDLTNLQLSTRSDSRAIQDLKNDLVSMKRKVSDYEQIHADKMFLTKEIAHLKQDFERLQNQNRSHQNLIAEKSALERQLNSLEVQLEEERRAFERNKNTETKNKNAEAQQQLKKLQEEFKNEVEERRRMEQEINERSTAWELQKKSLEERLDKLRKQLRSTKEKLKEYQNDTLISHGPQQIDRPRQSVASDRSASLGHSGGIFDPSMTIATPGAVKVKTNFQPRPSAALGEKSSFSITPYLKRNRNADDSSSSSDDDLRPQAELHNVKKRANASPKRNKTGRREMNQSSNHDNDNDNNEESHRPAKADGHDGSIAEDSILSCRNDEVPSILGGMSNRGSSLGGKQVSRKRKVLSQRDIALFDEEEEQFERPKRVVDKPIPSLKPSSKRPQALGVARLAFGESSSFSPLKRDKRITRALTATGPQLWLQELQLPSLYQSSQHMNPKRPAVLSVWQAVLSCRRCNTPFLSIDLKRFSSSKRWQSRQRSDMFTREAVVRGLKSRAAFKLLEIDEQYRIFRSGQTVVDLGYAPGSWSQVAVTRTKPNGRVLGVDIIPAQPPKGVSTIQGNFLSPNIQEYVLEFVRDPDRGRPRLPAPPVDEAEHLTADNDATILRESSAAGNDKGKEENGKQKERTVDVVLSDMSAPWAQVQGFSNRSLSNPYRRMMNTSGIAFRDHAGSMDLCRAALQFSFNVLKAGGHFVCKFYQGPEDKLFEKQLKALFEKVHRLKPESSRSESREAFFVAMARKPNAARSDVLDIE</sequence>
<keyword evidence="10" id="KW-1185">Reference proteome</keyword>
<dbReference type="GO" id="GO:0005739">
    <property type="term" value="C:mitochondrion"/>
    <property type="evidence" value="ECO:0007669"/>
    <property type="project" value="TreeGrafter"/>
</dbReference>
<evidence type="ECO:0000256" key="3">
    <source>
        <dbReference type="ARBA" id="ARBA00022603"/>
    </source>
</evidence>
<keyword evidence="3" id="KW-0489">Methyltransferase</keyword>
<feature type="compositionally biased region" description="Basic residues" evidence="7">
    <location>
        <begin position="357"/>
        <end position="370"/>
    </location>
</feature>
<keyword evidence="9" id="KW-0131">Cell cycle</keyword>
<dbReference type="EMBL" id="DS995899">
    <property type="protein sequence ID" value="EEA28026.1"/>
    <property type="molecule type" value="Genomic_DNA"/>
</dbReference>
<proteinExistence type="inferred from homology"/>
<dbReference type="HOGENOM" id="CLU_008333_0_0_1"/>
<dbReference type="InterPro" id="IPR029063">
    <property type="entry name" value="SAM-dependent_MTases_sf"/>
</dbReference>
<comment type="similarity">
    <text evidence="1">Belongs to the class I-like SAM-binding methyltransferase superfamily. RNA methyltransferase RlmE family.</text>
</comment>
<dbReference type="InterPro" id="IPR002877">
    <property type="entry name" value="RNA_MeTrfase_FtsJ_dom"/>
</dbReference>
<accession>B6Q362</accession>
<dbReference type="PANTHER" id="PTHR10920:SF18">
    <property type="entry name" value="RRNA METHYLTRANSFERASE 2, MITOCHONDRIAL"/>
    <property type="match status" value="1"/>
</dbReference>
<dbReference type="STRING" id="441960.B6Q362"/>
<reference evidence="10" key="1">
    <citation type="journal article" date="2015" name="Genome Announc.">
        <title>Genome sequence of the AIDS-associated pathogen Penicillium marneffei (ATCC18224) and its near taxonomic relative Talaromyces stipitatus (ATCC10500).</title>
        <authorList>
            <person name="Nierman W.C."/>
            <person name="Fedorova-Abrams N.D."/>
            <person name="Andrianopoulos A."/>
        </authorList>
    </citation>
    <scope>NUCLEOTIDE SEQUENCE [LARGE SCALE GENOMIC DNA]</scope>
    <source>
        <strain evidence="10">ATCC 18224 / CBS 334.59 / QM 7333</strain>
    </source>
</reference>
<feature type="compositionally biased region" description="Basic and acidic residues" evidence="7">
    <location>
        <begin position="371"/>
        <end position="403"/>
    </location>
</feature>
<evidence type="ECO:0000256" key="6">
    <source>
        <dbReference type="ARBA" id="ARBA00041184"/>
    </source>
</evidence>
<dbReference type="Proteomes" id="UP000001294">
    <property type="component" value="Unassembled WGS sequence"/>
</dbReference>
<feature type="compositionally biased region" description="Basic and acidic residues" evidence="7">
    <location>
        <begin position="709"/>
        <end position="720"/>
    </location>
</feature>
<dbReference type="GO" id="GO:0008650">
    <property type="term" value="F:rRNA (uridine-2'-O-)-methyltransferase activity"/>
    <property type="evidence" value="ECO:0007669"/>
    <property type="project" value="TreeGrafter"/>
</dbReference>
<dbReference type="InterPro" id="IPR050082">
    <property type="entry name" value="RNA_methyltr_RlmE"/>
</dbReference>
<dbReference type="AlphaFoldDB" id="B6Q362"/>
<dbReference type="HAMAP" id="MF_01547">
    <property type="entry name" value="RNA_methyltr_E"/>
    <property type="match status" value="1"/>
</dbReference>